<dbReference type="Proteomes" id="UP000033115">
    <property type="component" value="Chromosome"/>
</dbReference>
<dbReference type="InterPro" id="IPR029069">
    <property type="entry name" value="HotDog_dom_sf"/>
</dbReference>
<dbReference type="NCBIfam" id="NF000582">
    <property type="entry name" value="PRK00006.1"/>
    <property type="match status" value="1"/>
</dbReference>
<dbReference type="HAMAP" id="MF_00406">
    <property type="entry name" value="FabZ"/>
    <property type="match status" value="1"/>
</dbReference>
<keyword evidence="6 10" id="KW-0441">Lipid A biosynthesis</keyword>
<dbReference type="EC" id="4.2.1.59" evidence="10"/>
<evidence type="ECO:0000256" key="7">
    <source>
        <dbReference type="ARBA" id="ARBA00023098"/>
    </source>
</evidence>
<keyword evidence="5 10" id="KW-0444">Lipid biosynthesis</keyword>
<dbReference type="CDD" id="cd01288">
    <property type="entry name" value="FabZ"/>
    <property type="match status" value="1"/>
</dbReference>
<evidence type="ECO:0000256" key="10">
    <source>
        <dbReference type="HAMAP-Rule" id="MF_00406"/>
    </source>
</evidence>
<dbReference type="SUPFAM" id="SSF54637">
    <property type="entry name" value="Thioesterase/thiol ester dehydrase-isomerase"/>
    <property type="match status" value="1"/>
</dbReference>
<evidence type="ECO:0000256" key="2">
    <source>
        <dbReference type="ARBA" id="ARBA00004496"/>
    </source>
</evidence>
<protein>
    <recommendedName>
        <fullName evidence="10">3-hydroxyacyl-[acyl-carrier-protein] dehydratase FabZ</fullName>
        <ecNumber evidence="10">4.2.1.59</ecNumber>
    </recommendedName>
    <alternativeName>
        <fullName evidence="10">(3R)-hydroxymyristoyl-[acyl-carrier-protein] dehydratase</fullName>
        <shortName evidence="10">(3R)-hydroxymyristoyl-ACP dehydrase</shortName>
    </alternativeName>
    <alternativeName>
        <fullName evidence="10">Beta-hydroxyacyl-ACP dehydratase</fullName>
    </alternativeName>
</protein>
<evidence type="ECO:0000256" key="5">
    <source>
        <dbReference type="ARBA" id="ARBA00022516"/>
    </source>
</evidence>
<dbReference type="RefSeq" id="WP_029161089.1">
    <property type="nucleotide sequence ID" value="NZ_CP009933.1"/>
</dbReference>
<evidence type="ECO:0000256" key="8">
    <source>
        <dbReference type="ARBA" id="ARBA00023239"/>
    </source>
</evidence>
<dbReference type="GO" id="GO:0016020">
    <property type="term" value="C:membrane"/>
    <property type="evidence" value="ECO:0007669"/>
    <property type="project" value="GOC"/>
</dbReference>
<evidence type="ECO:0000256" key="3">
    <source>
        <dbReference type="ARBA" id="ARBA00009174"/>
    </source>
</evidence>
<name>A0A0E3K3K4_CLOSL</name>
<comment type="similarity">
    <text evidence="3 10">Belongs to the thioester dehydratase family. FabZ subfamily.</text>
</comment>
<evidence type="ECO:0000256" key="4">
    <source>
        <dbReference type="ARBA" id="ARBA00022490"/>
    </source>
</evidence>
<keyword evidence="12" id="KW-1185">Reference proteome</keyword>
<keyword evidence="7 10" id="KW-0443">Lipid metabolism</keyword>
<evidence type="ECO:0000313" key="11">
    <source>
        <dbReference type="EMBL" id="AKA71299.1"/>
    </source>
</evidence>
<dbReference type="GO" id="GO:0006633">
    <property type="term" value="P:fatty acid biosynthetic process"/>
    <property type="evidence" value="ECO:0007669"/>
    <property type="project" value="UniProtKB-UniRule"/>
</dbReference>
<dbReference type="NCBIfam" id="TIGR01750">
    <property type="entry name" value="fabZ"/>
    <property type="match status" value="1"/>
</dbReference>
<evidence type="ECO:0000256" key="6">
    <source>
        <dbReference type="ARBA" id="ARBA00022556"/>
    </source>
</evidence>
<dbReference type="AlphaFoldDB" id="A0A0E3K3K4"/>
<keyword evidence="8 10" id="KW-0456">Lyase</keyword>
<dbReference type="GO" id="GO:0005737">
    <property type="term" value="C:cytoplasm"/>
    <property type="evidence" value="ECO:0007669"/>
    <property type="project" value="UniProtKB-SubCell"/>
</dbReference>
<dbReference type="InterPro" id="IPR010084">
    <property type="entry name" value="FabZ"/>
</dbReference>
<dbReference type="PANTHER" id="PTHR30272">
    <property type="entry name" value="3-HYDROXYACYL-[ACYL-CARRIER-PROTEIN] DEHYDRATASE"/>
    <property type="match status" value="1"/>
</dbReference>
<proteinExistence type="inferred from homology"/>
<dbReference type="HOGENOM" id="CLU_078912_3_0_9"/>
<comment type="catalytic activity">
    <reaction evidence="1 10">
        <text>a (3R)-hydroxyacyl-[ACP] = a (2E)-enoyl-[ACP] + H2O</text>
        <dbReference type="Rhea" id="RHEA:13097"/>
        <dbReference type="Rhea" id="RHEA-COMP:9925"/>
        <dbReference type="Rhea" id="RHEA-COMP:9945"/>
        <dbReference type="ChEBI" id="CHEBI:15377"/>
        <dbReference type="ChEBI" id="CHEBI:78784"/>
        <dbReference type="ChEBI" id="CHEBI:78827"/>
        <dbReference type="EC" id="4.2.1.59"/>
    </reaction>
</comment>
<gene>
    <name evidence="10" type="primary">fabZ</name>
    <name evidence="11" type="ORF">CSCA_4174</name>
</gene>
<dbReference type="GO" id="GO:0019171">
    <property type="term" value="F:(3R)-hydroxyacyl-[acyl-carrier-protein] dehydratase activity"/>
    <property type="evidence" value="ECO:0007669"/>
    <property type="project" value="UniProtKB-EC"/>
</dbReference>
<dbReference type="FunFam" id="3.10.129.10:FF:000001">
    <property type="entry name" value="3-hydroxyacyl-[acyl-carrier-protein] dehydratase FabZ"/>
    <property type="match status" value="1"/>
</dbReference>
<feature type="active site" evidence="10">
    <location>
        <position position="57"/>
    </location>
</feature>
<comment type="function">
    <text evidence="9 10">Involved in unsaturated fatty acids biosynthesis. Catalyzes the dehydration of short chain beta-hydroxyacyl-ACPs and long chain saturated and unsaturated beta-hydroxyacyl-ACPs.</text>
</comment>
<dbReference type="EMBL" id="CP009933">
    <property type="protein sequence ID" value="AKA71299.1"/>
    <property type="molecule type" value="Genomic_DNA"/>
</dbReference>
<dbReference type="Gene3D" id="3.10.129.10">
    <property type="entry name" value="Hotdog Thioesterase"/>
    <property type="match status" value="1"/>
</dbReference>
<evidence type="ECO:0000256" key="1">
    <source>
        <dbReference type="ARBA" id="ARBA00001055"/>
    </source>
</evidence>
<dbReference type="STRING" id="1548.CSCA_4174"/>
<dbReference type="KEGG" id="csq:CSCA_4174"/>
<accession>A0A0E3K3K4</accession>
<reference evidence="11 12" key="1">
    <citation type="journal article" date="2015" name="J. Biotechnol.">
        <title>Complete genome sequence of a malodorant-producing acetogen, Clostridium scatologenes ATCC 25775(T).</title>
        <authorList>
            <person name="Zhu Z."/>
            <person name="Guo T."/>
            <person name="Zheng H."/>
            <person name="Song T."/>
            <person name="Ouyang P."/>
            <person name="Xie J."/>
        </authorList>
    </citation>
    <scope>NUCLEOTIDE SEQUENCE [LARGE SCALE GENOMIC DNA]</scope>
    <source>
        <strain evidence="11 12">ATCC 25775</strain>
    </source>
</reference>
<sequence length="153" mass="17012">MDSNVEFNVNLGIKEIKEIIPHRYPFLLIDKVTYMEPGKKVIAYKNVTMNEYFFQGHFPQEPVMPGVLIVESLAQAGAVAILSQENFKGKIAYFGGINKAKFRKKVVPGDILRLEVEMIKIKGPAGIAKGIAYVDDKKACEAEVMFMIGDASV</sequence>
<dbReference type="InterPro" id="IPR013114">
    <property type="entry name" value="FabA_FabZ"/>
</dbReference>
<dbReference type="GO" id="GO:0009245">
    <property type="term" value="P:lipid A biosynthetic process"/>
    <property type="evidence" value="ECO:0007669"/>
    <property type="project" value="UniProtKB-UniRule"/>
</dbReference>
<dbReference type="PANTHER" id="PTHR30272:SF1">
    <property type="entry name" value="3-HYDROXYACYL-[ACYL-CARRIER-PROTEIN] DEHYDRATASE"/>
    <property type="match status" value="1"/>
</dbReference>
<comment type="subcellular location">
    <subcellularLocation>
        <location evidence="2 10">Cytoplasm</location>
    </subcellularLocation>
</comment>
<dbReference type="Pfam" id="PF07977">
    <property type="entry name" value="FabA"/>
    <property type="match status" value="1"/>
</dbReference>
<keyword evidence="4 10" id="KW-0963">Cytoplasm</keyword>
<evidence type="ECO:0000256" key="9">
    <source>
        <dbReference type="ARBA" id="ARBA00025049"/>
    </source>
</evidence>
<organism evidence="11 12">
    <name type="scientific">Clostridium scatologenes</name>
    <dbReference type="NCBI Taxonomy" id="1548"/>
    <lineage>
        <taxon>Bacteria</taxon>
        <taxon>Bacillati</taxon>
        <taxon>Bacillota</taxon>
        <taxon>Clostridia</taxon>
        <taxon>Eubacteriales</taxon>
        <taxon>Clostridiaceae</taxon>
        <taxon>Clostridium</taxon>
    </lineage>
</organism>
<evidence type="ECO:0000313" key="12">
    <source>
        <dbReference type="Proteomes" id="UP000033115"/>
    </source>
</evidence>